<sequence length="831" mass="93214">MRQSKSIFRHKCSTMSTSSDNSLNPLQVNASVPAVRRCWHVSTKMYTKQRRYLAMILFVSTLSMLSRTTLAFTASPSTMITLFRTKHACTSTHRTSNFGTAASRNWGILTAQSSDQDDAPQQDDGDEEEWDSPPIIDGFDLDDNDSSYLSEHVLNSMTVTQLKQQLRLRGKKVTGNKAELVKRLMDRGVHSRMVDMEGSPLPAEDGVSSRNKAMETNGSTEGKESKRVIEAKAKGADIIDVTEFVEAEDVGKSFRSSHRNAKSEYDDAIDVDTSDKDGSGNDSSSSVSSPEVWGEDARIVEDYEGRSVVVDGLSRTVIEYKGSNDTIVQAYVVGSRDSLAKFLRGGQQQDKSHQDGEAKSSATKYSSIEEEVYAIQRKRELENKRTLPREDEIEGEEDEDDPGTPYKTIERDPGDWGVFTPTGAQLSSSEVQGVLLLSDVYGPFTENTRALADKIAFECQPVVVLAPDMFRGKPWTQNPITGEDGVERNENRKTYEEWRAMHPERRVDVDIRAAASVLRERYDVASIAVWGTCFGGGRALEAASGWYHGGPESYYNDAFSDRPPPPHVDPVACIAWYPTRYDAKKLFGKENEGFRTFENGNDRDVAVMAVFAEHDSLPGATIEDATLLKACLDEDPRVKDAMVKIFPNQNHGFAHNLAHKKEEVIEGSEPYDLDSFTLNDGYDGSCDAEVACLLSTAWMETYTRVFLPTVGSPVRFDEDESWSTVQMSPYSQKEKRDIRKELEEAIANYEGIEIDFNRMSTSSSDFLDDIPEQYKEIEEEREKIKQMLIEKYHMSPDDEEEVFERKLQQAIDDGALNSVMLDAYLDGDAYW</sequence>
<feature type="compositionally biased region" description="Acidic residues" evidence="2">
    <location>
        <begin position="115"/>
        <end position="131"/>
    </location>
</feature>
<feature type="transmembrane region" description="Helical" evidence="3">
    <location>
        <begin position="52"/>
        <end position="74"/>
    </location>
</feature>
<accession>A0ABD3PL86</accession>
<feature type="compositionally biased region" description="Polar residues" evidence="2">
    <location>
        <begin position="208"/>
        <end position="220"/>
    </location>
</feature>
<keyword evidence="1" id="KW-0175">Coiled coil</keyword>
<dbReference type="InterPro" id="IPR036361">
    <property type="entry name" value="SAP_dom_sf"/>
</dbReference>
<dbReference type="PANTHER" id="PTHR17630">
    <property type="entry name" value="DIENELACTONE HYDROLASE"/>
    <property type="match status" value="1"/>
</dbReference>
<organism evidence="5 6">
    <name type="scientific">Cyclotella cryptica</name>
    <dbReference type="NCBI Taxonomy" id="29204"/>
    <lineage>
        <taxon>Eukaryota</taxon>
        <taxon>Sar</taxon>
        <taxon>Stramenopiles</taxon>
        <taxon>Ochrophyta</taxon>
        <taxon>Bacillariophyta</taxon>
        <taxon>Coscinodiscophyceae</taxon>
        <taxon>Thalassiosirophycidae</taxon>
        <taxon>Stephanodiscales</taxon>
        <taxon>Stephanodiscaceae</taxon>
        <taxon>Cyclotella</taxon>
    </lineage>
</organism>
<evidence type="ECO:0000256" key="1">
    <source>
        <dbReference type="SAM" id="Coils"/>
    </source>
</evidence>
<evidence type="ECO:0000259" key="4">
    <source>
        <dbReference type="PROSITE" id="PS50800"/>
    </source>
</evidence>
<protein>
    <recommendedName>
        <fullName evidence="4">SAP domain-containing protein</fullName>
    </recommendedName>
</protein>
<dbReference type="PROSITE" id="PS50800">
    <property type="entry name" value="SAP"/>
    <property type="match status" value="1"/>
</dbReference>
<dbReference type="InterPro" id="IPR003034">
    <property type="entry name" value="SAP_dom"/>
</dbReference>
<dbReference type="Pfam" id="PF02037">
    <property type="entry name" value="SAP"/>
    <property type="match status" value="1"/>
</dbReference>
<feature type="coiled-coil region" evidence="1">
    <location>
        <begin position="735"/>
        <end position="787"/>
    </location>
</feature>
<evidence type="ECO:0000313" key="6">
    <source>
        <dbReference type="Proteomes" id="UP001516023"/>
    </source>
</evidence>
<feature type="compositionally biased region" description="Low complexity" evidence="2">
    <location>
        <begin position="280"/>
        <end position="289"/>
    </location>
</feature>
<feature type="region of interest" description="Disordered" evidence="2">
    <location>
        <begin position="343"/>
        <end position="364"/>
    </location>
</feature>
<feature type="region of interest" description="Disordered" evidence="2">
    <location>
        <begin position="113"/>
        <end position="136"/>
    </location>
</feature>
<reference evidence="5 6" key="1">
    <citation type="journal article" date="2020" name="G3 (Bethesda)">
        <title>Improved Reference Genome for Cyclotella cryptica CCMP332, a Model for Cell Wall Morphogenesis, Salinity Adaptation, and Lipid Production in Diatoms (Bacillariophyta).</title>
        <authorList>
            <person name="Roberts W.R."/>
            <person name="Downey K.M."/>
            <person name="Ruck E.C."/>
            <person name="Traller J.C."/>
            <person name="Alverson A.J."/>
        </authorList>
    </citation>
    <scope>NUCLEOTIDE SEQUENCE [LARGE SCALE GENOMIC DNA]</scope>
    <source>
        <strain evidence="5 6">CCMP332</strain>
    </source>
</reference>
<dbReference type="Gene3D" id="1.10.720.30">
    <property type="entry name" value="SAP domain"/>
    <property type="match status" value="1"/>
</dbReference>
<dbReference type="PANTHER" id="PTHR17630:SF44">
    <property type="entry name" value="PROTEIN AIM2"/>
    <property type="match status" value="1"/>
</dbReference>
<keyword evidence="3" id="KW-0812">Transmembrane</keyword>
<feature type="region of interest" description="Disordered" evidence="2">
    <location>
        <begin position="195"/>
        <end position="225"/>
    </location>
</feature>
<proteinExistence type="predicted"/>
<comment type="caution">
    <text evidence="5">The sequence shown here is derived from an EMBL/GenBank/DDBJ whole genome shotgun (WGS) entry which is preliminary data.</text>
</comment>
<dbReference type="Gene3D" id="3.40.50.1820">
    <property type="entry name" value="alpha/beta hydrolase"/>
    <property type="match status" value="1"/>
</dbReference>
<evidence type="ECO:0000256" key="2">
    <source>
        <dbReference type="SAM" id="MobiDB-lite"/>
    </source>
</evidence>
<dbReference type="InterPro" id="IPR029058">
    <property type="entry name" value="AB_hydrolase_fold"/>
</dbReference>
<feature type="region of interest" description="Disordered" evidence="2">
    <location>
        <begin position="250"/>
        <end position="293"/>
    </location>
</feature>
<evidence type="ECO:0000313" key="5">
    <source>
        <dbReference type="EMBL" id="KAL3788888.1"/>
    </source>
</evidence>
<dbReference type="EMBL" id="JABMIG020000150">
    <property type="protein sequence ID" value="KAL3788888.1"/>
    <property type="molecule type" value="Genomic_DNA"/>
</dbReference>
<keyword evidence="3" id="KW-1133">Transmembrane helix</keyword>
<dbReference type="SMART" id="SM00513">
    <property type="entry name" value="SAP"/>
    <property type="match status" value="1"/>
</dbReference>
<dbReference type="SUPFAM" id="SSF53474">
    <property type="entry name" value="alpha/beta-Hydrolases"/>
    <property type="match status" value="1"/>
</dbReference>
<name>A0ABD3PL86_9STRA</name>
<dbReference type="Pfam" id="PF01738">
    <property type="entry name" value="DLH"/>
    <property type="match status" value="1"/>
</dbReference>
<keyword evidence="3" id="KW-0472">Membrane</keyword>
<feature type="domain" description="SAP" evidence="4">
    <location>
        <begin position="154"/>
        <end position="188"/>
    </location>
</feature>
<evidence type="ECO:0000256" key="3">
    <source>
        <dbReference type="SAM" id="Phobius"/>
    </source>
</evidence>
<dbReference type="InterPro" id="IPR002925">
    <property type="entry name" value="Dienelactn_hydro"/>
</dbReference>
<gene>
    <name evidence="5" type="ORF">HJC23_002642</name>
</gene>
<feature type="region of interest" description="Disordered" evidence="2">
    <location>
        <begin position="383"/>
        <end position="415"/>
    </location>
</feature>
<keyword evidence="6" id="KW-1185">Reference proteome</keyword>
<dbReference type="AlphaFoldDB" id="A0ABD3PL86"/>
<feature type="compositionally biased region" description="Acidic residues" evidence="2">
    <location>
        <begin position="391"/>
        <end position="402"/>
    </location>
</feature>
<dbReference type="SUPFAM" id="SSF68906">
    <property type="entry name" value="SAP domain"/>
    <property type="match status" value="1"/>
</dbReference>
<dbReference type="Proteomes" id="UP001516023">
    <property type="component" value="Unassembled WGS sequence"/>
</dbReference>